<dbReference type="PROSITE" id="PS50013">
    <property type="entry name" value="CHROMO_2"/>
    <property type="match status" value="1"/>
</dbReference>
<comment type="catalytic activity">
    <reaction evidence="8">
        <text>ATP + H2O = ADP + phosphate + H(+)</text>
        <dbReference type="Rhea" id="RHEA:13065"/>
        <dbReference type="ChEBI" id="CHEBI:15377"/>
        <dbReference type="ChEBI" id="CHEBI:15378"/>
        <dbReference type="ChEBI" id="CHEBI:30616"/>
        <dbReference type="ChEBI" id="CHEBI:43474"/>
        <dbReference type="ChEBI" id="CHEBI:456216"/>
    </reaction>
</comment>
<sequence>MVKALSHQSDDDSGSASGSGSGSSSGSSSDGSSSQSGSSDSDSGSESGSQSESESDTSRENKVQAKPPKVDGAEFWKSSPSILAVQRSAMLKKQQQQQQQHQASSNSGSEEDSSSSEDSDDSSSEIKRKKHKEYAIFSTDHFDIKKILMFFEDWQMSGSGSPSQSGSDSESEEERDKSSCDETESDYEPKNKVKSRKPQNRSKSKNGRKIIGQKKRQIDSSEEEEDEDYDNDKRSSRRQATVNVSYKEDEEMKTDSDDLLEVCGEDVPQPEEEELKNASPEDVEYYNCQQELTDDLHKQYQIVERIIAHSNQKSAAGYPDYYCKWQGLPYSECSWEDGALISKKFQACIDEYFSRNQSKTTPFKDCKVSDINSRNMIRTHEWMHPQTKRLKFNILLTTYEILLKDKAFLGGLNWAFIGVDEAHRLKNDDSLLYKTLIDFKSNHRLLITGTPLQNSLKELWSLLHFIMPEKFSSWEDFEEEHGKGREYGYASLHKELEPFLLRRVKKDVEKSLPAKVEQILRMEMSALQKQYYK</sequence>
<comment type="caution">
    <text evidence="12">The sequence shown here is derived from an EMBL/GenBank/DDBJ whole genome shotgun (WGS) entry which is preliminary data.</text>
</comment>
<dbReference type="SUPFAM" id="SSF52540">
    <property type="entry name" value="P-loop containing nucleoside triphosphate hydrolases"/>
    <property type="match status" value="1"/>
</dbReference>
<evidence type="ECO:0000256" key="5">
    <source>
        <dbReference type="ARBA" id="ARBA00023015"/>
    </source>
</evidence>
<dbReference type="InterPro" id="IPR014001">
    <property type="entry name" value="Helicase_ATP-bd"/>
</dbReference>
<dbReference type="GO" id="GO:0004386">
    <property type="term" value="F:helicase activity"/>
    <property type="evidence" value="ECO:0007669"/>
    <property type="project" value="UniProtKB-KW"/>
</dbReference>
<evidence type="ECO:0000259" key="11">
    <source>
        <dbReference type="PROSITE" id="PS51192"/>
    </source>
</evidence>
<proteinExistence type="predicted"/>
<dbReference type="CDD" id="cd18661">
    <property type="entry name" value="CD2_tandem_CHD1-2_like"/>
    <property type="match status" value="1"/>
</dbReference>
<keyword evidence="2" id="KW-0547">Nucleotide-binding</keyword>
<dbReference type="GO" id="GO:0140658">
    <property type="term" value="F:ATP-dependent chromatin remodeler activity"/>
    <property type="evidence" value="ECO:0007669"/>
    <property type="project" value="TreeGrafter"/>
</dbReference>
<keyword evidence="5" id="KW-0805">Transcription regulation</keyword>
<feature type="compositionally biased region" description="Low complexity" evidence="9">
    <location>
        <begin position="157"/>
        <end position="168"/>
    </location>
</feature>
<reference evidence="12 13" key="1">
    <citation type="journal article" date="2019" name="Mol. Ecol. Resour.">
        <title>Improving Illumina assemblies with Hi-C and long reads: an example with the North African dromedary.</title>
        <authorList>
            <person name="Elbers J.P."/>
            <person name="Rogers M.F."/>
            <person name="Perelman P.L."/>
            <person name="Proskuryakova A.A."/>
            <person name="Serdyukova N.A."/>
            <person name="Johnson W.E."/>
            <person name="Horin P."/>
            <person name="Corander J."/>
            <person name="Murphy D."/>
            <person name="Burger P.A."/>
        </authorList>
    </citation>
    <scope>NUCLEOTIDE SEQUENCE [LARGE SCALE GENOMIC DNA]</scope>
    <source>
        <strain evidence="12">Drom800</strain>
        <tissue evidence="12">Blood</tissue>
    </source>
</reference>
<name>A0A5N4EDW4_CAMDR</name>
<feature type="compositionally biased region" description="Acidic residues" evidence="9">
    <location>
        <begin position="220"/>
        <end position="230"/>
    </location>
</feature>
<evidence type="ECO:0000256" key="2">
    <source>
        <dbReference type="ARBA" id="ARBA00022741"/>
    </source>
</evidence>
<evidence type="ECO:0000259" key="10">
    <source>
        <dbReference type="PROSITE" id="PS50013"/>
    </source>
</evidence>
<feature type="region of interest" description="Disordered" evidence="9">
    <location>
        <begin position="1"/>
        <end position="135"/>
    </location>
</feature>
<dbReference type="GO" id="GO:0003677">
    <property type="term" value="F:DNA binding"/>
    <property type="evidence" value="ECO:0007669"/>
    <property type="project" value="UniProtKB-KW"/>
</dbReference>
<accession>A0A5N4EDW4</accession>
<feature type="domain" description="Chromo" evidence="10">
    <location>
        <begin position="301"/>
        <end position="364"/>
    </location>
</feature>
<dbReference type="InterPro" id="IPR000953">
    <property type="entry name" value="Chromo/chromo_shadow_dom"/>
</dbReference>
<keyword evidence="12" id="KW-0347">Helicase</keyword>
<dbReference type="InterPro" id="IPR027417">
    <property type="entry name" value="P-loop_NTPase"/>
</dbReference>
<keyword evidence="6" id="KW-0804">Transcription</keyword>
<dbReference type="Pfam" id="PF00176">
    <property type="entry name" value="SNF2-rel_dom"/>
    <property type="match status" value="1"/>
</dbReference>
<dbReference type="FunFam" id="2.40.50.40:FF:000014">
    <property type="entry name" value="Chromodomain-helicase-DNA-binding protein 2 isoform 1"/>
    <property type="match status" value="1"/>
</dbReference>
<dbReference type="Gene3D" id="3.40.50.300">
    <property type="entry name" value="P-loop containing nucleotide triphosphate hydrolases"/>
    <property type="match status" value="1"/>
</dbReference>
<keyword evidence="4" id="KW-0156">Chromatin regulator</keyword>
<evidence type="ECO:0000256" key="1">
    <source>
        <dbReference type="ARBA" id="ARBA00004123"/>
    </source>
</evidence>
<feature type="compositionally biased region" description="Low complexity" evidence="9">
    <location>
        <begin position="24"/>
        <end position="52"/>
    </location>
</feature>
<feature type="compositionally biased region" description="Basic and acidic residues" evidence="9">
    <location>
        <begin position="56"/>
        <end position="74"/>
    </location>
</feature>
<gene>
    <name evidence="12" type="ORF">Cadr_000004439</name>
</gene>
<dbReference type="InterPro" id="IPR038718">
    <property type="entry name" value="SNF2-like_sf"/>
</dbReference>
<dbReference type="GO" id="GO:0034728">
    <property type="term" value="P:nucleosome organization"/>
    <property type="evidence" value="ECO:0007669"/>
    <property type="project" value="TreeGrafter"/>
</dbReference>
<dbReference type="Proteomes" id="UP000299084">
    <property type="component" value="Unassembled WGS sequence"/>
</dbReference>
<dbReference type="GO" id="GO:0016887">
    <property type="term" value="F:ATP hydrolysis activity"/>
    <property type="evidence" value="ECO:0007669"/>
    <property type="project" value="TreeGrafter"/>
</dbReference>
<dbReference type="GO" id="GO:0005524">
    <property type="term" value="F:ATP binding"/>
    <property type="evidence" value="ECO:0007669"/>
    <property type="project" value="UniProtKB-KW"/>
</dbReference>
<dbReference type="PROSITE" id="PS51192">
    <property type="entry name" value="HELICASE_ATP_BIND_1"/>
    <property type="match status" value="1"/>
</dbReference>
<dbReference type="SMART" id="SM00298">
    <property type="entry name" value="CHROMO"/>
    <property type="match status" value="1"/>
</dbReference>
<feature type="domain" description="Helicase ATP-binding" evidence="11">
    <location>
        <begin position="358"/>
        <end position="469"/>
    </location>
</feature>
<evidence type="ECO:0000256" key="6">
    <source>
        <dbReference type="ARBA" id="ARBA00023163"/>
    </source>
</evidence>
<keyword evidence="7" id="KW-0539">Nucleus</keyword>
<dbReference type="PROSITE" id="PS00598">
    <property type="entry name" value="CHROMO_1"/>
    <property type="match status" value="1"/>
</dbReference>
<dbReference type="GO" id="GO:0042393">
    <property type="term" value="F:histone binding"/>
    <property type="evidence" value="ECO:0007669"/>
    <property type="project" value="TreeGrafter"/>
</dbReference>
<feature type="region of interest" description="Disordered" evidence="9">
    <location>
        <begin position="155"/>
        <end position="256"/>
    </location>
</feature>
<feature type="compositionally biased region" description="Acidic residues" evidence="9">
    <location>
        <begin position="109"/>
        <end position="123"/>
    </location>
</feature>
<comment type="subcellular location">
    <subcellularLocation>
        <location evidence="1">Nucleus</location>
    </subcellularLocation>
</comment>
<dbReference type="GO" id="GO:0003682">
    <property type="term" value="F:chromatin binding"/>
    <property type="evidence" value="ECO:0007669"/>
    <property type="project" value="TreeGrafter"/>
</dbReference>
<evidence type="ECO:0000256" key="4">
    <source>
        <dbReference type="ARBA" id="ARBA00022853"/>
    </source>
</evidence>
<dbReference type="SUPFAM" id="SSF54160">
    <property type="entry name" value="Chromo domain-like"/>
    <property type="match status" value="1"/>
</dbReference>
<evidence type="ECO:0000256" key="9">
    <source>
        <dbReference type="SAM" id="MobiDB-lite"/>
    </source>
</evidence>
<dbReference type="Gene3D" id="2.40.50.40">
    <property type="match status" value="1"/>
</dbReference>
<dbReference type="InterPro" id="IPR016197">
    <property type="entry name" value="Chromo-like_dom_sf"/>
</dbReference>
<feature type="compositionally biased region" description="Low complexity" evidence="9">
    <location>
        <begin position="94"/>
        <end position="108"/>
    </location>
</feature>
<dbReference type="Pfam" id="PF00385">
    <property type="entry name" value="Chromo"/>
    <property type="match status" value="1"/>
</dbReference>
<dbReference type="GO" id="GO:0000785">
    <property type="term" value="C:chromatin"/>
    <property type="evidence" value="ECO:0007669"/>
    <property type="project" value="TreeGrafter"/>
</dbReference>
<keyword evidence="3" id="KW-0067">ATP-binding</keyword>
<evidence type="ECO:0000313" key="13">
    <source>
        <dbReference type="Proteomes" id="UP000299084"/>
    </source>
</evidence>
<dbReference type="InterPro" id="IPR023779">
    <property type="entry name" value="Chromodomain_CS"/>
</dbReference>
<dbReference type="EMBL" id="JWIN03000003">
    <property type="protein sequence ID" value="KAB1281530.1"/>
    <property type="molecule type" value="Genomic_DNA"/>
</dbReference>
<dbReference type="InterPro" id="IPR023780">
    <property type="entry name" value="Chromo_domain"/>
</dbReference>
<dbReference type="AlphaFoldDB" id="A0A5N4EDW4"/>
<keyword evidence="12" id="KW-0238">DNA-binding</keyword>
<evidence type="ECO:0000256" key="8">
    <source>
        <dbReference type="ARBA" id="ARBA00049360"/>
    </source>
</evidence>
<organism evidence="12 13">
    <name type="scientific">Camelus dromedarius</name>
    <name type="common">Dromedary</name>
    <name type="synonym">Arabian camel</name>
    <dbReference type="NCBI Taxonomy" id="9838"/>
    <lineage>
        <taxon>Eukaryota</taxon>
        <taxon>Metazoa</taxon>
        <taxon>Chordata</taxon>
        <taxon>Craniata</taxon>
        <taxon>Vertebrata</taxon>
        <taxon>Euteleostomi</taxon>
        <taxon>Mammalia</taxon>
        <taxon>Eutheria</taxon>
        <taxon>Laurasiatheria</taxon>
        <taxon>Artiodactyla</taxon>
        <taxon>Tylopoda</taxon>
        <taxon>Camelidae</taxon>
        <taxon>Camelus</taxon>
    </lineage>
</organism>
<feature type="compositionally biased region" description="Basic residues" evidence="9">
    <location>
        <begin position="192"/>
        <end position="215"/>
    </location>
</feature>
<evidence type="ECO:0000256" key="7">
    <source>
        <dbReference type="ARBA" id="ARBA00023242"/>
    </source>
</evidence>
<protein>
    <submittedName>
        <fullName evidence="12">Chromodomain-helicase-DNA-binding protein 1</fullName>
    </submittedName>
</protein>
<dbReference type="PANTHER" id="PTHR45623">
    <property type="entry name" value="CHROMODOMAIN-HELICASE-DNA-BINDING PROTEIN 3-RELATED-RELATED"/>
    <property type="match status" value="1"/>
</dbReference>
<keyword evidence="12" id="KW-0378">Hydrolase</keyword>
<dbReference type="GO" id="GO:0005634">
    <property type="term" value="C:nucleus"/>
    <property type="evidence" value="ECO:0007669"/>
    <property type="project" value="UniProtKB-SubCell"/>
</dbReference>
<dbReference type="PANTHER" id="PTHR45623:SF7">
    <property type="entry name" value="CHROMODOMAIN-HELICASE-DNA-BINDING PROTEIN 1"/>
    <property type="match status" value="1"/>
</dbReference>
<evidence type="ECO:0000313" key="12">
    <source>
        <dbReference type="EMBL" id="KAB1281530.1"/>
    </source>
</evidence>
<keyword evidence="13" id="KW-1185">Reference proteome</keyword>
<dbReference type="InterPro" id="IPR000330">
    <property type="entry name" value="SNF2_N"/>
</dbReference>
<evidence type="ECO:0000256" key="3">
    <source>
        <dbReference type="ARBA" id="ARBA00022840"/>
    </source>
</evidence>
<dbReference type="SMART" id="SM00487">
    <property type="entry name" value="DEXDc"/>
    <property type="match status" value="1"/>
</dbReference>
<dbReference type="Gene3D" id="3.40.50.10810">
    <property type="entry name" value="Tandem AAA-ATPase domain"/>
    <property type="match status" value="1"/>
</dbReference>